<dbReference type="Proteomes" id="UP000076794">
    <property type="component" value="Chromosome"/>
</dbReference>
<dbReference type="OrthoDB" id="3237255at2"/>
<keyword evidence="2" id="KW-1185">Reference proteome</keyword>
<name>A0A161II27_9MICO</name>
<dbReference type="SUPFAM" id="SSF103084">
    <property type="entry name" value="Holliday junction resolvase RusA"/>
    <property type="match status" value="1"/>
</dbReference>
<dbReference type="AlphaFoldDB" id="A0A161II27"/>
<dbReference type="STRING" id="1300344.I598_1916"/>
<reference evidence="1 2" key="1">
    <citation type="submission" date="2016-01" db="EMBL/GenBank/DDBJ databases">
        <title>Complete genome sequence of a soil Actinobacterium, Isoptericola dokdonensis DS-3.</title>
        <authorList>
            <person name="Kwon S.-K."/>
            <person name="Kim J.F."/>
        </authorList>
    </citation>
    <scope>NUCLEOTIDE SEQUENCE [LARGE SCALE GENOMIC DNA]</scope>
    <source>
        <strain evidence="1 2">DS-3</strain>
    </source>
</reference>
<dbReference type="InterPro" id="IPR036614">
    <property type="entry name" value="RusA-like_sf"/>
</dbReference>
<sequence length="160" mass="17336">MRERKPAPWSATIPEALWPGRLININDVRGHTRYTSKRTRPWRELGAGIGERLKAQHGAFTTPVRVWLEVRLPNNHRRDSGNLYPTVKALLDGVATDAGALPGDHDGVVEGPWIKRVYPNGPACLTFILEPMPPGALGVSRSAAAATFSTGVTSTSPPTP</sequence>
<dbReference type="RefSeq" id="WP_068202757.1">
    <property type="nucleotide sequence ID" value="NZ_CP014209.1"/>
</dbReference>
<protein>
    <submittedName>
        <fullName evidence="1">Uncharacterized protein</fullName>
    </submittedName>
</protein>
<proteinExistence type="predicted"/>
<dbReference type="GO" id="GO:0000287">
    <property type="term" value="F:magnesium ion binding"/>
    <property type="evidence" value="ECO:0007669"/>
    <property type="project" value="InterPro"/>
</dbReference>
<dbReference type="PATRIC" id="fig|1300344.3.peg.1924"/>
<dbReference type="KEGG" id="ido:I598_1916"/>
<evidence type="ECO:0000313" key="2">
    <source>
        <dbReference type="Proteomes" id="UP000076794"/>
    </source>
</evidence>
<accession>A0A161II27</accession>
<organism evidence="1 2">
    <name type="scientific">Isoptericola dokdonensis DS-3</name>
    <dbReference type="NCBI Taxonomy" id="1300344"/>
    <lineage>
        <taxon>Bacteria</taxon>
        <taxon>Bacillati</taxon>
        <taxon>Actinomycetota</taxon>
        <taxon>Actinomycetes</taxon>
        <taxon>Micrococcales</taxon>
        <taxon>Promicromonosporaceae</taxon>
        <taxon>Isoptericola</taxon>
    </lineage>
</organism>
<gene>
    <name evidence="1" type="ORF">I598_1916</name>
</gene>
<dbReference type="GO" id="GO:0006310">
    <property type="term" value="P:DNA recombination"/>
    <property type="evidence" value="ECO:0007669"/>
    <property type="project" value="InterPro"/>
</dbReference>
<dbReference type="Gene3D" id="3.30.1330.70">
    <property type="entry name" value="Holliday junction resolvase RusA"/>
    <property type="match status" value="1"/>
</dbReference>
<evidence type="ECO:0000313" key="1">
    <source>
        <dbReference type="EMBL" id="ANC31464.1"/>
    </source>
</evidence>
<dbReference type="EMBL" id="CP014209">
    <property type="protein sequence ID" value="ANC31464.1"/>
    <property type="molecule type" value="Genomic_DNA"/>
</dbReference>
<dbReference type="GO" id="GO:0006281">
    <property type="term" value="P:DNA repair"/>
    <property type="evidence" value="ECO:0007669"/>
    <property type="project" value="InterPro"/>
</dbReference>